<name>G2QFS1_THET4</name>
<comment type="catalytic activity">
    <reaction evidence="1 10">
        <text>Random hydrolysis of (1-&gt;6)-alpha-D-mannosidic linkages in unbranched (1-&gt;6)-mannans.</text>
        <dbReference type="EC" id="3.2.1.101"/>
    </reaction>
</comment>
<dbReference type="GO" id="GO:0016052">
    <property type="term" value="P:carbohydrate catabolic process"/>
    <property type="evidence" value="ECO:0007669"/>
    <property type="project" value="InterPro"/>
</dbReference>
<feature type="transmembrane region" description="Helical" evidence="12">
    <location>
        <begin position="450"/>
        <end position="470"/>
    </location>
</feature>
<evidence type="ECO:0000256" key="12">
    <source>
        <dbReference type="SAM" id="Phobius"/>
    </source>
</evidence>
<dbReference type="PANTHER" id="PTHR12145">
    <property type="entry name" value="MANNAN ENDO-1,6-ALPHA-MANNOSIDASE DCW1"/>
    <property type="match status" value="1"/>
</dbReference>
<dbReference type="EC" id="3.2.1.101" evidence="4 10"/>
<dbReference type="HOGENOM" id="CLU_025694_1_2_1"/>
<dbReference type="eggNOG" id="ENOG502QSWP">
    <property type="taxonomic scope" value="Eukaryota"/>
</dbReference>
<dbReference type="InterPro" id="IPR005198">
    <property type="entry name" value="Glyco_hydro_76"/>
</dbReference>
<keyword evidence="15" id="KW-1185">Reference proteome</keyword>
<dbReference type="PIRSF" id="PIRSF016302">
    <property type="entry name" value="Man_a_manosd"/>
    <property type="match status" value="1"/>
</dbReference>
<keyword evidence="12" id="KW-1133">Transmembrane helix</keyword>
<keyword evidence="9 10" id="KW-0326">Glycosidase</keyword>
<dbReference type="SUPFAM" id="SSF48208">
    <property type="entry name" value="Six-hairpin glycosidases"/>
    <property type="match status" value="1"/>
</dbReference>
<dbReference type="OMA" id="CGFYWSG"/>
<reference evidence="14 15" key="1">
    <citation type="journal article" date="2011" name="Nat. Biotechnol.">
        <title>Comparative genomic analysis of the thermophilic biomass-degrading fungi Myceliophthora thermophila and Thielavia terrestris.</title>
        <authorList>
            <person name="Berka R.M."/>
            <person name="Grigoriev I.V."/>
            <person name="Otillar R."/>
            <person name="Salamov A."/>
            <person name="Grimwood J."/>
            <person name="Reid I."/>
            <person name="Ishmael N."/>
            <person name="John T."/>
            <person name="Darmond C."/>
            <person name="Moisan M.-C."/>
            <person name="Henrissat B."/>
            <person name="Coutinho P.M."/>
            <person name="Lombard V."/>
            <person name="Natvig D.O."/>
            <person name="Lindquist E."/>
            <person name="Schmutz J."/>
            <person name="Lucas S."/>
            <person name="Harris P."/>
            <person name="Powlowski J."/>
            <person name="Bellemare A."/>
            <person name="Taylor D."/>
            <person name="Butler G."/>
            <person name="de Vries R.P."/>
            <person name="Allijn I.E."/>
            <person name="van den Brink J."/>
            <person name="Ushinsky S."/>
            <person name="Storms R."/>
            <person name="Powell A.J."/>
            <person name="Paulsen I.T."/>
            <person name="Elbourne L.D.H."/>
            <person name="Baker S.E."/>
            <person name="Magnuson J."/>
            <person name="LaBoissiere S."/>
            <person name="Clutterbuck A.J."/>
            <person name="Martinez D."/>
            <person name="Wogulis M."/>
            <person name="de Leon A.L."/>
            <person name="Rey M.W."/>
            <person name="Tsang A."/>
        </authorList>
    </citation>
    <scope>NUCLEOTIDE SEQUENCE [LARGE SCALE GENOMIC DNA]</scope>
    <source>
        <strain evidence="15">ATCC 42464 / BCRC 31852 / DSM 1799</strain>
    </source>
</reference>
<comment type="similarity">
    <text evidence="3 10">Belongs to the glycosyl hydrolase 76 family.</text>
</comment>
<dbReference type="FunFam" id="1.50.10.20:FF:000006">
    <property type="entry name" value="Mannan endo-1,6-alpha-mannosidase"/>
    <property type="match status" value="1"/>
</dbReference>
<keyword evidence="5 13" id="KW-0732">Signal</keyword>
<dbReference type="VEuPathDB" id="FungiDB:MYCTH_83041"/>
<keyword evidence="6 10" id="KW-0378">Hydrolase</keyword>
<dbReference type="GO" id="GO:0009272">
    <property type="term" value="P:fungal-type cell wall biogenesis"/>
    <property type="evidence" value="ECO:0007669"/>
    <property type="project" value="TreeGrafter"/>
</dbReference>
<keyword evidence="12" id="KW-0812">Transmembrane</keyword>
<evidence type="ECO:0000256" key="2">
    <source>
        <dbReference type="ARBA" id="ARBA00004308"/>
    </source>
</evidence>
<dbReference type="AlphaFoldDB" id="G2QFS1"/>
<accession>G2QFS1</accession>
<evidence type="ECO:0000256" key="9">
    <source>
        <dbReference type="ARBA" id="ARBA00023295"/>
    </source>
</evidence>
<feature type="chain" id="PRO_5003436253" description="Mannan endo-1,6-alpha-mannosidase" evidence="13">
    <location>
        <begin position="31"/>
        <end position="474"/>
    </location>
</feature>
<dbReference type="PANTHER" id="PTHR12145:SF36">
    <property type="entry name" value="MANNAN ENDO-1,6-ALPHA-MANNOSIDASE DCW1"/>
    <property type="match status" value="1"/>
</dbReference>
<evidence type="ECO:0000256" key="6">
    <source>
        <dbReference type="ARBA" id="ARBA00022801"/>
    </source>
</evidence>
<dbReference type="GeneID" id="11509880"/>
<dbReference type="GO" id="GO:0008496">
    <property type="term" value="F:mannan endo-1,6-alpha-mannosidase activity"/>
    <property type="evidence" value="ECO:0007669"/>
    <property type="project" value="UniProtKB-UniRule"/>
</dbReference>
<protein>
    <recommendedName>
        <fullName evidence="4 10">Mannan endo-1,6-alpha-mannosidase</fullName>
        <ecNumber evidence="4 10">3.2.1.101</ecNumber>
    </recommendedName>
</protein>
<keyword evidence="7 12" id="KW-0472">Membrane</keyword>
<feature type="signal peptide" evidence="13">
    <location>
        <begin position="1"/>
        <end position="30"/>
    </location>
</feature>
<dbReference type="Pfam" id="PF03663">
    <property type="entry name" value="Glyco_hydro_76"/>
    <property type="match status" value="1"/>
</dbReference>
<dbReference type="InterPro" id="IPR008928">
    <property type="entry name" value="6-hairpin_glycosidase_sf"/>
</dbReference>
<dbReference type="InParanoid" id="G2QFS1"/>
<dbReference type="RefSeq" id="XP_003663684.1">
    <property type="nucleotide sequence ID" value="XM_003663636.1"/>
</dbReference>
<organism evidence="14 15">
    <name type="scientific">Thermothelomyces thermophilus (strain ATCC 42464 / BCRC 31852 / DSM 1799)</name>
    <name type="common">Sporotrichum thermophile</name>
    <dbReference type="NCBI Taxonomy" id="573729"/>
    <lineage>
        <taxon>Eukaryota</taxon>
        <taxon>Fungi</taxon>
        <taxon>Dikarya</taxon>
        <taxon>Ascomycota</taxon>
        <taxon>Pezizomycotina</taxon>
        <taxon>Sordariomycetes</taxon>
        <taxon>Sordariomycetidae</taxon>
        <taxon>Sordariales</taxon>
        <taxon>Chaetomiaceae</taxon>
        <taxon>Thermothelomyces</taxon>
    </lineage>
</organism>
<dbReference type="GO" id="GO:0012505">
    <property type="term" value="C:endomembrane system"/>
    <property type="evidence" value="ECO:0007669"/>
    <property type="project" value="UniProtKB-SubCell"/>
</dbReference>
<evidence type="ECO:0000313" key="15">
    <source>
        <dbReference type="Proteomes" id="UP000007322"/>
    </source>
</evidence>
<dbReference type="STRING" id="573729.G2QFS1"/>
<dbReference type="KEGG" id="mtm:MYCTH_83041"/>
<evidence type="ECO:0000256" key="5">
    <source>
        <dbReference type="ARBA" id="ARBA00022729"/>
    </source>
</evidence>
<dbReference type="Proteomes" id="UP000007322">
    <property type="component" value="Chromosome 4"/>
</dbReference>
<sequence length="474" mass="51607">MALSPPSNSPARWLLSALLATSSLLPVAQGQGYKVGTPDEIRESARTLAYDLMLFYKGNQSGEIPGILPGPPTEHKGDYYWWEGGAMMGTYVDYWFLTGDPSYNHVVTEGMLHQVGPNADYMPPNHTASLGNDDQGFWGMSAMLAAENKFPNPPEDKPQWLALAQAVFHTQAAPDRHDGTCNGGLRWQVPPTNAGYNYKNTIANACFFNLGARLARYTENQTYADWASKTFQWLWDVGYIDHESWKVYDGGHVEHNCTDINKAQFSYNAALLLHGSAFMYNYTNGSEIWRERVDKLLEGILRDFFPDGVAFELPCEGRKGACTADMLSFKGYVHRWMAVVTKLVPDTAGTILPVLRTSAEAAARQCTGGDTGRRCGFYWSEGVFVDPAVDKTSGAGEAMSVLAAVSSLLIDEAPPPATNATGISRGDPNAGSRSRGPSEPLAPITTADRAGAGILTMLILGGFIGTWSWMSIGD</sequence>
<evidence type="ECO:0000256" key="4">
    <source>
        <dbReference type="ARBA" id="ARBA00012350"/>
    </source>
</evidence>
<feature type="region of interest" description="Disordered" evidence="11">
    <location>
        <begin position="416"/>
        <end position="445"/>
    </location>
</feature>
<evidence type="ECO:0000256" key="11">
    <source>
        <dbReference type="SAM" id="MobiDB-lite"/>
    </source>
</evidence>
<keyword evidence="8" id="KW-0325">Glycoprotein</keyword>
<dbReference type="OrthoDB" id="4187847at2759"/>
<dbReference type="Gene3D" id="1.50.10.20">
    <property type="match status" value="1"/>
</dbReference>
<proteinExistence type="inferred from homology"/>
<evidence type="ECO:0000256" key="8">
    <source>
        <dbReference type="ARBA" id="ARBA00023180"/>
    </source>
</evidence>
<evidence type="ECO:0000313" key="14">
    <source>
        <dbReference type="EMBL" id="AEO58439.1"/>
    </source>
</evidence>
<comment type="subcellular location">
    <subcellularLocation>
        <location evidence="2">Endomembrane system</location>
    </subcellularLocation>
</comment>
<evidence type="ECO:0000256" key="7">
    <source>
        <dbReference type="ARBA" id="ARBA00023136"/>
    </source>
</evidence>
<gene>
    <name evidence="14" type="ORF">MYCTH_83041</name>
</gene>
<dbReference type="InterPro" id="IPR014480">
    <property type="entry name" value="Mannan-1_6-alpha_mannosidase"/>
</dbReference>
<evidence type="ECO:0000256" key="13">
    <source>
        <dbReference type="SAM" id="SignalP"/>
    </source>
</evidence>
<evidence type="ECO:0000256" key="3">
    <source>
        <dbReference type="ARBA" id="ARBA00009699"/>
    </source>
</evidence>
<evidence type="ECO:0000256" key="1">
    <source>
        <dbReference type="ARBA" id="ARBA00001452"/>
    </source>
</evidence>
<evidence type="ECO:0000256" key="10">
    <source>
        <dbReference type="PIRNR" id="PIRNR016302"/>
    </source>
</evidence>
<dbReference type="EMBL" id="CP003005">
    <property type="protein sequence ID" value="AEO58439.1"/>
    <property type="molecule type" value="Genomic_DNA"/>
</dbReference>